<dbReference type="PROSITE" id="PS00018">
    <property type="entry name" value="EF_HAND_1"/>
    <property type="match status" value="1"/>
</dbReference>
<dbReference type="InterPro" id="IPR002048">
    <property type="entry name" value="EF_hand_dom"/>
</dbReference>
<evidence type="ECO:0000313" key="4">
    <source>
        <dbReference type="Proteomes" id="UP000291343"/>
    </source>
</evidence>
<dbReference type="SMART" id="SM00054">
    <property type="entry name" value="EFh"/>
    <property type="match status" value="1"/>
</dbReference>
<dbReference type="InParanoid" id="A0A482WKN5"/>
<feature type="domain" description="EF-hand" evidence="2">
    <location>
        <begin position="23"/>
        <end position="58"/>
    </location>
</feature>
<keyword evidence="1" id="KW-0106">Calcium</keyword>
<evidence type="ECO:0000259" key="2">
    <source>
        <dbReference type="PROSITE" id="PS50222"/>
    </source>
</evidence>
<keyword evidence="4" id="KW-1185">Reference proteome</keyword>
<comment type="caution">
    <text evidence="3">The sequence shown here is derived from an EMBL/GenBank/DDBJ whole genome shotgun (WGS) entry which is preliminary data.</text>
</comment>
<evidence type="ECO:0000256" key="1">
    <source>
        <dbReference type="ARBA" id="ARBA00022837"/>
    </source>
</evidence>
<dbReference type="OrthoDB" id="270584at2759"/>
<dbReference type="Proteomes" id="UP000291343">
    <property type="component" value="Unassembled WGS sequence"/>
</dbReference>
<dbReference type="GO" id="GO:0005509">
    <property type="term" value="F:calcium ion binding"/>
    <property type="evidence" value="ECO:0007669"/>
    <property type="project" value="InterPro"/>
</dbReference>
<dbReference type="Pfam" id="PF13405">
    <property type="entry name" value="EF-hand_6"/>
    <property type="match status" value="1"/>
</dbReference>
<dbReference type="SUPFAM" id="SSF47473">
    <property type="entry name" value="EF-hand"/>
    <property type="match status" value="1"/>
</dbReference>
<reference evidence="3 4" key="1">
    <citation type="journal article" date="2017" name="Gigascience">
        <title>Genome sequence of the small brown planthopper, Laodelphax striatellus.</title>
        <authorList>
            <person name="Zhu J."/>
            <person name="Jiang F."/>
            <person name="Wang X."/>
            <person name="Yang P."/>
            <person name="Bao Y."/>
            <person name="Zhao W."/>
            <person name="Wang W."/>
            <person name="Lu H."/>
            <person name="Wang Q."/>
            <person name="Cui N."/>
            <person name="Li J."/>
            <person name="Chen X."/>
            <person name="Luo L."/>
            <person name="Yu J."/>
            <person name="Kang L."/>
            <person name="Cui F."/>
        </authorList>
    </citation>
    <scope>NUCLEOTIDE SEQUENCE [LARGE SCALE GENOMIC DNA]</scope>
    <source>
        <strain evidence="3">Lst14</strain>
    </source>
</reference>
<dbReference type="STRING" id="195883.A0A482WKN5"/>
<sequence>MVHSNSDPTMAHPPHYFHELPAEDEERLEKIFKSLDVDGNGKIDIHDLSVALKDFGVHHKYAQVWLVSSSSIRLGTVTNRMRL</sequence>
<dbReference type="AlphaFoldDB" id="A0A482WKN5"/>
<organism evidence="3 4">
    <name type="scientific">Laodelphax striatellus</name>
    <name type="common">Small brown planthopper</name>
    <name type="synonym">Delphax striatella</name>
    <dbReference type="NCBI Taxonomy" id="195883"/>
    <lineage>
        <taxon>Eukaryota</taxon>
        <taxon>Metazoa</taxon>
        <taxon>Ecdysozoa</taxon>
        <taxon>Arthropoda</taxon>
        <taxon>Hexapoda</taxon>
        <taxon>Insecta</taxon>
        <taxon>Pterygota</taxon>
        <taxon>Neoptera</taxon>
        <taxon>Paraneoptera</taxon>
        <taxon>Hemiptera</taxon>
        <taxon>Auchenorrhyncha</taxon>
        <taxon>Fulgoroidea</taxon>
        <taxon>Delphacidae</taxon>
        <taxon>Criomorphinae</taxon>
        <taxon>Laodelphax</taxon>
    </lineage>
</organism>
<gene>
    <name evidence="3" type="ORF">LSTR_LSTR017474</name>
</gene>
<dbReference type="InterPro" id="IPR011992">
    <property type="entry name" value="EF-hand-dom_pair"/>
</dbReference>
<proteinExistence type="predicted"/>
<name>A0A482WKN5_LAOST</name>
<dbReference type="SMR" id="A0A482WKN5"/>
<protein>
    <recommendedName>
        <fullName evidence="2">EF-hand domain-containing protein</fullName>
    </recommendedName>
</protein>
<evidence type="ECO:0000313" key="3">
    <source>
        <dbReference type="EMBL" id="RZF34028.1"/>
    </source>
</evidence>
<dbReference type="PROSITE" id="PS50222">
    <property type="entry name" value="EF_HAND_2"/>
    <property type="match status" value="1"/>
</dbReference>
<dbReference type="EMBL" id="QKKF02032949">
    <property type="protein sequence ID" value="RZF34028.1"/>
    <property type="molecule type" value="Genomic_DNA"/>
</dbReference>
<dbReference type="Gene3D" id="1.10.238.10">
    <property type="entry name" value="EF-hand"/>
    <property type="match status" value="1"/>
</dbReference>
<accession>A0A482WKN5</accession>
<dbReference type="InterPro" id="IPR018247">
    <property type="entry name" value="EF_Hand_1_Ca_BS"/>
</dbReference>